<keyword evidence="1" id="KW-1133">Transmembrane helix</keyword>
<keyword evidence="3" id="KW-1185">Reference proteome</keyword>
<keyword evidence="1" id="KW-0812">Transmembrane</keyword>
<accession>A0AA88ACF7</accession>
<name>A0AA88ACF7_FICCA</name>
<evidence type="ECO:0000313" key="2">
    <source>
        <dbReference type="EMBL" id="GMN48382.1"/>
    </source>
</evidence>
<dbReference type="Proteomes" id="UP001187192">
    <property type="component" value="Unassembled WGS sequence"/>
</dbReference>
<gene>
    <name evidence="2" type="ORF">TIFTF001_017551</name>
</gene>
<sequence length="129" mass="15220">MITISSGTLQQAIWWPKDVLTQTCHRGGCRRRRQRARGAQDHEIKGNLNRDFDFLSILLSREVIFILEITIVLWCRRRWRSRQRRRRRSRRTEISTVACKVARDVKFLSPRRQRSASVDYAGDGPLAAR</sequence>
<organism evidence="2 3">
    <name type="scientific">Ficus carica</name>
    <name type="common">Common fig</name>
    <dbReference type="NCBI Taxonomy" id="3494"/>
    <lineage>
        <taxon>Eukaryota</taxon>
        <taxon>Viridiplantae</taxon>
        <taxon>Streptophyta</taxon>
        <taxon>Embryophyta</taxon>
        <taxon>Tracheophyta</taxon>
        <taxon>Spermatophyta</taxon>
        <taxon>Magnoliopsida</taxon>
        <taxon>eudicotyledons</taxon>
        <taxon>Gunneridae</taxon>
        <taxon>Pentapetalae</taxon>
        <taxon>rosids</taxon>
        <taxon>fabids</taxon>
        <taxon>Rosales</taxon>
        <taxon>Moraceae</taxon>
        <taxon>Ficeae</taxon>
        <taxon>Ficus</taxon>
    </lineage>
</organism>
<evidence type="ECO:0000313" key="3">
    <source>
        <dbReference type="Proteomes" id="UP001187192"/>
    </source>
</evidence>
<protein>
    <submittedName>
        <fullName evidence="2">Uncharacterized protein</fullName>
    </submittedName>
</protein>
<dbReference type="EMBL" id="BTGU01000028">
    <property type="protein sequence ID" value="GMN48382.1"/>
    <property type="molecule type" value="Genomic_DNA"/>
</dbReference>
<proteinExistence type="predicted"/>
<reference evidence="2" key="1">
    <citation type="submission" date="2023-07" db="EMBL/GenBank/DDBJ databases">
        <title>draft genome sequence of fig (Ficus carica).</title>
        <authorList>
            <person name="Takahashi T."/>
            <person name="Nishimura K."/>
        </authorList>
    </citation>
    <scope>NUCLEOTIDE SEQUENCE</scope>
</reference>
<comment type="caution">
    <text evidence="2">The sequence shown here is derived from an EMBL/GenBank/DDBJ whole genome shotgun (WGS) entry which is preliminary data.</text>
</comment>
<dbReference type="AlphaFoldDB" id="A0AA88ACF7"/>
<keyword evidence="1" id="KW-0472">Membrane</keyword>
<feature type="transmembrane region" description="Helical" evidence="1">
    <location>
        <begin position="54"/>
        <end position="75"/>
    </location>
</feature>
<evidence type="ECO:0000256" key="1">
    <source>
        <dbReference type="SAM" id="Phobius"/>
    </source>
</evidence>